<proteinExistence type="predicted"/>
<dbReference type="Proteomes" id="UP001234989">
    <property type="component" value="Chromosome 1"/>
</dbReference>
<accession>A0AAF0T9T9</accession>
<name>A0AAF0T9T9_SOLVR</name>
<dbReference type="EMBL" id="CP133612">
    <property type="protein sequence ID" value="WMV13177.1"/>
    <property type="molecule type" value="Genomic_DNA"/>
</dbReference>
<evidence type="ECO:0000313" key="1">
    <source>
        <dbReference type="EMBL" id="WMV13177.1"/>
    </source>
</evidence>
<evidence type="ECO:0000313" key="2">
    <source>
        <dbReference type="Proteomes" id="UP001234989"/>
    </source>
</evidence>
<dbReference type="Gene3D" id="3.40.50.880">
    <property type="match status" value="1"/>
</dbReference>
<dbReference type="AlphaFoldDB" id="A0AAF0T9T9"/>
<organism evidence="1 2">
    <name type="scientific">Solanum verrucosum</name>
    <dbReference type="NCBI Taxonomy" id="315347"/>
    <lineage>
        <taxon>Eukaryota</taxon>
        <taxon>Viridiplantae</taxon>
        <taxon>Streptophyta</taxon>
        <taxon>Embryophyta</taxon>
        <taxon>Tracheophyta</taxon>
        <taxon>Spermatophyta</taxon>
        <taxon>Magnoliopsida</taxon>
        <taxon>eudicotyledons</taxon>
        <taxon>Gunneridae</taxon>
        <taxon>Pentapetalae</taxon>
        <taxon>asterids</taxon>
        <taxon>lamiids</taxon>
        <taxon>Solanales</taxon>
        <taxon>Solanaceae</taxon>
        <taxon>Solanoideae</taxon>
        <taxon>Solaneae</taxon>
        <taxon>Solanum</taxon>
    </lineage>
</organism>
<reference evidence="1" key="1">
    <citation type="submission" date="2023-08" db="EMBL/GenBank/DDBJ databases">
        <title>A de novo genome assembly of Solanum verrucosum Schlechtendal, a Mexican diploid species geographically isolated from the other diploid A-genome species in potato relatives.</title>
        <authorList>
            <person name="Hosaka K."/>
        </authorList>
    </citation>
    <scope>NUCLEOTIDE SEQUENCE</scope>
    <source>
        <tissue evidence="1">Young leaves</tissue>
    </source>
</reference>
<keyword evidence="2" id="KW-1185">Reference proteome</keyword>
<protein>
    <submittedName>
        <fullName evidence="1">Uncharacterized protein</fullName>
    </submittedName>
</protein>
<sequence length="247" mass="27967">MCFSRISCGDKLVLSSISDISLLELLPNLMGGRPNRYCKVLKFYLAIVNRMGSVLYLGIDDYRQDVGITANALQVLLVFSKSNNPSRVLHSPKESLLRISLAHRSASFKIVDIERFGNRSFAYERHPHRYEVDPDMAQQFEDADLSFTGKDESDRHMENCKETASFCRSYLRGASTQSSHQCAQSSTQNVVKGVFSDERPSVKMKFVNIWNRKLQTQGDCTSTCDGESKEGKPFLPFVPDLNKSRLF</sequence>
<gene>
    <name evidence="1" type="ORF">MTR67_006562</name>
</gene>
<dbReference type="InterPro" id="IPR029062">
    <property type="entry name" value="Class_I_gatase-like"/>
</dbReference>